<proteinExistence type="predicted"/>
<gene>
    <name evidence="3" type="ORF">J5U18_11950</name>
</gene>
<feature type="transmembrane region" description="Helical" evidence="1">
    <location>
        <begin position="531"/>
        <end position="553"/>
    </location>
</feature>
<keyword evidence="1" id="KW-0812">Transmembrane</keyword>
<feature type="transmembrane region" description="Helical" evidence="1">
    <location>
        <begin position="386"/>
        <end position="407"/>
    </location>
</feature>
<comment type="caution">
    <text evidence="3">The sequence shown here is derived from an EMBL/GenBank/DDBJ whole genome shotgun (WGS) entry which is preliminary data.</text>
</comment>
<dbReference type="Gene3D" id="3.30.2090.10">
    <property type="entry name" value="Multidrug efflux transporter AcrB TolC docking domain, DN and DC subdomains"/>
    <property type="match status" value="2"/>
</dbReference>
<dbReference type="InterPro" id="IPR027463">
    <property type="entry name" value="AcrB_DN_DC_subdom"/>
</dbReference>
<keyword evidence="4" id="KW-1185">Reference proteome</keyword>
<feature type="transmembrane region" description="Helical" evidence="1">
    <location>
        <begin position="463"/>
        <end position="485"/>
    </location>
</feature>
<feature type="transmembrane region" description="Helical" evidence="1">
    <location>
        <begin position="428"/>
        <end position="451"/>
    </location>
</feature>
<keyword evidence="1" id="KW-1133">Transmembrane helix</keyword>
<dbReference type="Gene3D" id="3.30.70.1440">
    <property type="entry name" value="Multidrug efflux transporter AcrB pore domain"/>
    <property type="match status" value="1"/>
</dbReference>
<evidence type="ECO:0000259" key="2">
    <source>
        <dbReference type="PROSITE" id="PS50156"/>
    </source>
</evidence>
<dbReference type="PANTHER" id="PTHR32063">
    <property type="match status" value="1"/>
</dbReference>
<dbReference type="InterPro" id="IPR000731">
    <property type="entry name" value="SSD"/>
</dbReference>
<dbReference type="Gene3D" id="1.20.1640.10">
    <property type="entry name" value="Multidrug efflux transporter AcrB transmembrane domain"/>
    <property type="match status" value="2"/>
</dbReference>
<dbReference type="AlphaFoldDB" id="A0A8T4HD79"/>
<dbReference type="EMBL" id="JAGKSB010000015">
    <property type="protein sequence ID" value="MBP3944255.1"/>
    <property type="molecule type" value="Genomic_DNA"/>
</dbReference>
<dbReference type="GO" id="GO:0005886">
    <property type="term" value="C:plasma membrane"/>
    <property type="evidence" value="ECO:0007669"/>
    <property type="project" value="TreeGrafter"/>
</dbReference>
<feature type="transmembrane region" description="Helical" evidence="1">
    <location>
        <begin position="917"/>
        <end position="940"/>
    </location>
</feature>
<dbReference type="PRINTS" id="PR00702">
    <property type="entry name" value="ACRIFLAVINRP"/>
</dbReference>
<accession>A0A8T4HD79</accession>
<feature type="transmembrane region" description="Helical" evidence="1">
    <location>
        <begin position="333"/>
        <end position="353"/>
    </location>
</feature>
<keyword evidence="1" id="KW-0472">Membrane</keyword>
<dbReference type="Proteomes" id="UP000679691">
    <property type="component" value="Unassembled WGS sequence"/>
</dbReference>
<feature type="transmembrane region" description="Helical" evidence="1">
    <location>
        <begin position="12"/>
        <end position="32"/>
    </location>
</feature>
<dbReference type="PROSITE" id="PS50156">
    <property type="entry name" value="SSD"/>
    <property type="match status" value="1"/>
</dbReference>
<dbReference type="Pfam" id="PF00873">
    <property type="entry name" value="ACR_tran"/>
    <property type="match status" value="1"/>
</dbReference>
<evidence type="ECO:0000313" key="4">
    <source>
        <dbReference type="Proteomes" id="UP000679691"/>
    </source>
</evidence>
<evidence type="ECO:0000256" key="1">
    <source>
        <dbReference type="SAM" id="Phobius"/>
    </source>
</evidence>
<feature type="transmembrane region" description="Helical" evidence="1">
    <location>
        <begin position="891"/>
        <end position="911"/>
    </location>
</feature>
<feature type="transmembrane region" description="Helical" evidence="1">
    <location>
        <begin position="360"/>
        <end position="380"/>
    </location>
</feature>
<dbReference type="PANTHER" id="PTHR32063:SF0">
    <property type="entry name" value="SWARMING MOTILITY PROTEIN SWRC"/>
    <property type="match status" value="1"/>
</dbReference>
<feature type="domain" description="SSD" evidence="2">
    <location>
        <begin position="359"/>
        <end position="488"/>
    </location>
</feature>
<feature type="transmembrane region" description="Helical" evidence="1">
    <location>
        <begin position="862"/>
        <end position="884"/>
    </location>
</feature>
<sequence>MKIAEISIKRPSIVIVLFTALTLLGLISYFSLNYELLPKFSPSVVTVSTVYPGASPSEIENTVTKKIEDAVASMEKVKKIESTSFESLSVITITLNSGADADLALNDAQRKVNAILSDLPDDAKTPSLAKFSFDDLPIVTLSASANMDDADFYDLIDKRVQPLLSRMDGVAQVNLIGGQEREIQVSLLADQLQGYGLTPLQVQQAILASNLDFPTGSVKSQNQDILIRLAGKYKNVEELRNLVIGSSPQKGQIRLSDVADVQDSQKEVEKIARFDGQSAIALQIIKQSDANAVKVSEGVRKAVSTIEQEYASNKLQMKVANDSSVYTLESADAVIHDLFFAIILVAVVMLLFLHSLRNAVIVMVAIPASLVATFIGMSMLGFSLNLMSLLGLSLVVGILVDDAIVVIENIYRHMEMGKNKVRASYDAVTEIGFTVISITLVIVVVFLPIAISTGLVSDILREFCVVVMIATLLSLLASFMIVPLLTSRFGKLEHITNKTLGGRFILWFESLLKSFTNWVTNVLKWSLNHKFISLFAVLALFFGSFGLVAAGYVQGEFFASGDKGEFLVQVELPKDASIEQTNQVMRKVETILGAKPEVVSQLTTVGQTSEGMAGTNATAYKGEIRVNLVEKKDRGGMTSDVFAAKLKRELEAKVVGAKIKTVPISIMGTAEDAPIQLVVIGSELDSVKQFANLMLDSLRTVPGVSEAKLSVEDGTPEINVQVDRDKMSALGLSLQTVGLTMQTAFNGNTDGKFRAGAYEYDINIRYDEFNRKSVEDVRNLLFINSEKQEIRLSQFATIKESSGPSQLERRDKSSSIKVKSQVIGVTAGTAIADLEKKLEKVHKPVGVSYVYGGNMENQEEGFGTLGIALVVSIVLVYLIMVALYDSFVYPFVVLFSIPLSVIGALLALGLTNNSLNIFTILGLIMLIGLVAKNAIILVDFTNQLRAEGKSTREALILANHARLRPILMTTIAMVFGMFPIALASGAGAEWKNGLAWVIIGGLISSLFLTLIVVPIVYDIFTSILHKLGMDKEGRSMEELMAEEYVHKEVKEYDDTAL</sequence>
<organism evidence="3 4">
    <name type="scientific">Rhinopithecimicrobium faecis</name>
    <dbReference type="NCBI Taxonomy" id="2820698"/>
    <lineage>
        <taxon>Bacteria</taxon>
        <taxon>Pseudomonadati</taxon>
        <taxon>Bacteroidota</taxon>
        <taxon>Sphingobacteriia</taxon>
        <taxon>Sphingobacteriales</taxon>
        <taxon>Sphingobacteriaceae</taxon>
        <taxon>Rhinopithecimicrobium</taxon>
    </lineage>
</organism>
<dbReference type="SUPFAM" id="SSF82693">
    <property type="entry name" value="Multidrug efflux transporter AcrB pore domain, PN1, PN2, PC1 and PC2 subdomains"/>
    <property type="match status" value="3"/>
</dbReference>
<name>A0A8T4HD79_9SPHI</name>
<dbReference type="Gene3D" id="3.30.70.1430">
    <property type="entry name" value="Multidrug efflux transporter AcrB pore domain"/>
    <property type="match status" value="2"/>
</dbReference>
<dbReference type="SUPFAM" id="SSF82714">
    <property type="entry name" value="Multidrug efflux transporter AcrB TolC docking domain, DN and DC subdomains"/>
    <property type="match status" value="2"/>
</dbReference>
<dbReference type="RefSeq" id="WP_353547762.1">
    <property type="nucleotide sequence ID" value="NZ_JAGKSB010000015.1"/>
</dbReference>
<evidence type="ECO:0000313" key="3">
    <source>
        <dbReference type="EMBL" id="MBP3944255.1"/>
    </source>
</evidence>
<dbReference type="Gene3D" id="3.30.70.1320">
    <property type="entry name" value="Multidrug efflux transporter AcrB pore domain like"/>
    <property type="match status" value="1"/>
</dbReference>
<reference evidence="3" key="1">
    <citation type="submission" date="2021-03" db="EMBL/GenBank/DDBJ databases">
        <authorList>
            <person name="Lu T."/>
            <person name="Wang Q."/>
            <person name="Han X."/>
        </authorList>
    </citation>
    <scope>NUCLEOTIDE SEQUENCE</scope>
    <source>
        <strain evidence="3">WQ 2009</strain>
    </source>
</reference>
<dbReference type="InterPro" id="IPR001036">
    <property type="entry name" value="Acrflvin-R"/>
</dbReference>
<feature type="transmembrane region" description="Helical" evidence="1">
    <location>
        <begin position="961"/>
        <end position="982"/>
    </location>
</feature>
<protein>
    <submittedName>
        <fullName evidence="3">Efflux RND transporter permease subunit</fullName>
    </submittedName>
</protein>
<dbReference type="GO" id="GO:0042910">
    <property type="term" value="F:xenobiotic transmembrane transporter activity"/>
    <property type="evidence" value="ECO:0007669"/>
    <property type="project" value="TreeGrafter"/>
</dbReference>
<feature type="transmembrane region" description="Helical" evidence="1">
    <location>
        <begin position="994"/>
        <end position="1017"/>
    </location>
</feature>
<dbReference type="SUPFAM" id="SSF82866">
    <property type="entry name" value="Multidrug efflux transporter AcrB transmembrane domain"/>
    <property type="match status" value="2"/>
</dbReference>